<dbReference type="InterPro" id="IPR018958">
    <property type="entry name" value="Knr4/Smi1-like_dom"/>
</dbReference>
<keyword evidence="4" id="KW-1185">Reference proteome</keyword>
<dbReference type="Pfam" id="PF09346">
    <property type="entry name" value="SMI1_KNR4"/>
    <property type="match status" value="1"/>
</dbReference>
<evidence type="ECO:0000313" key="4">
    <source>
        <dbReference type="Proteomes" id="UP000645555"/>
    </source>
</evidence>
<feature type="domain" description="Knr4/Smi1-like" evidence="2">
    <location>
        <begin position="38"/>
        <end position="171"/>
    </location>
</feature>
<evidence type="ECO:0000313" key="3">
    <source>
        <dbReference type="EMBL" id="GGX57092.1"/>
    </source>
</evidence>
<proteinExistence type="predicted"/>
<gene>
    <name evidence="3" type="ORF">GCM10010515_25780</name>
</gene>
<dbReference type="InterPro" id="IPR055370">
    <property type="entry name" value="Lsr2_DNA-bd"/>
</dbReference>
<reference evidence="3" key="1">
    <citation type="journal article" date="2014" name="Int. J. Syst. Evol. Microbiol.">
        <title>Complete genome sequence of Corynebacterium casei LMG S-19264T (=DSM 44701T), isolated from a smear-ripened cheese.</title>
        <authorList>
            <consortium name="US DOE Joint Genome Institute (JGI-PGF)"/>
            <person name="Walter F."/>
            <person name="Albersmeier A."/>
            <person name="Kalinowski J."/>
            <person name="Ruckert C."/>
        </authorList>
    </citation>
    <scope>NUCLEOTIDE SEQUENCE</scope>
    <source>
        <strain evidence="3">JCM 4956</strain>
    </source>
</reference>
<dbReference type="InterPro" id="IPR036625">
    <property type="entry name" value="E3-bd_dom_sf"/>
</dbReference>
<sequence length="232" mass="25171">MDTGKPPYGNEDIREVWGRITSRLERRDPGALARLGGGGDPTAIRAAEERMGLTLPPELRQWLLVNDIGAGGQHAPGPCLVATGCAGVVPGGGLLLGLTDIERVHRHMTGVEESLSPGDPDDPFWRREWVPIVAERDGFHGMFLDTRTGRVGSWSEGSGPQEGRFTSLFAYFKHVADQLEGITPDGAGPTGRGSAYDRDTDAIRRWARANGHVVNDRGRVPADIRKAYESPR</sequence>
<organism evidence="3 4">
    <name type="scientific">Streptomyces fructofermentans</name>
    <dbReference type="NCBI Taxonomy" id="152141"/>
    <lineage>
        <taxon>Bacteria</taxon>
        <taxon>Bacillati</taxon>
        <taxon>Actinomycetota</taxon>
        <taxon>Actinomycetes</taxon>
        <taxon>Kitasatosporales</taxon>
        <taxon>Streptomycetaceae</taxon>
        <taxon>Streptomyces</taxon>
    </lineage>
</organism>
<dbReference type="InterPro" id="IPR037883">
    <property type="entry name" value="Knr4/Smi1-like_sf"/>
</dbReference>
<dbReference type="AlphaFoldDB" id="A0A918NBW3"/>
<evidence type="ECO:0000256" key="1">
    <source>
        <dbReference type="ARBA" id="ARBA00023125"/>
    </source>
</evidence>
<accession>A0A918NBW3</accession>
<dbReference type="Gene3D" id="4.10.320.10">
    <property type="entry name" value="E3-binding domain"/>
    <property type="match status" value="1"/>
</dbReference>
<dbReference type="GO" id="GO:0003677">
    <property type="term" value="F:DNA binding"/>
    <property type="evidence" value="ECO:0007669"/>
    <property type="project" value="UniProtKB-KW"/>
</dbReference>
<dbReference type="Pfam" id="PF23359">
    <property type="entry name" value="Lsr2_DNA-bd"/>
    <property type="match status" value="1"/>
</dbReference>
<reference evidence="3" key="2">
    <citation type="submission" date="2020-09" db="EMBL/GenBank/DDBJ databases">
        <authorList>
            <person name="Sun Q."/>
            <person name="Ohkuma M."/>
        </authorList>
    </citation>
    <scope>NUCLEOTIDE SEQUENCE</scope>
    <source>
        <strain evidence="3">JCM 4956</strain>
    </source>
</reference>
<dbReference type="SMART" id="SM00860">
    <property type="entry name" value="SMI1_KNR4"/>
    <property type="match status" value="1"/>
</dbReference>
<evidence type="ECO:0000259" key="2">
    <source>
        <dbReference type="SMART" id="SM00860"/>
    </source>
</evidence>
<dbReference type="EMBL" id="BMWD01000007">
    <property type="protein sequence ID" value="GGX57092.1"/>
    <property type="molecule type" value="Genomic_DNA"/>
</dbReference>
<comment type="caution">
    <text evidence="3">The sequence shown here is derived from an EMBL/GenBank/DDBJ whole genome shotgun (WGS) entry which is preliminary data.</text>
</comment>
<dbReference type="SUPFAM" id="SSF160631">
    <property type="entry name" value="SMI1/KNR4-like"/>
    <property type="match status" value="1"/>
</dbReference>
<protein>
    <recommendedName>
        <fullName evidence="2">Knr4/Smi1-like domain-containing protein</fullName>
    </recommendedName>
</protein>
<dbReference type="GO" id="GO:0016746">
    <property type="term" value="F:acyltransferase activity"/>
    <property type="evidence" value="ECO:0007669"/>
    <property type="project" value="InterPro"/>
</dbReference>
<keyword evidence="1" id="KW-0238">DNA-binding</keyword>
<name>A0A918NBW3_9ACTN</name>
<dbReference type="Proteomes" id="UP000645555">
    <property type="component" value="Unassembled WGS sequence"/>
</dbReference>